<dbReference type="RefSeq" id="WP_035640120.1">
    <property type="nucleotide sequence ID" value="NZ_CP017479.1"/>
</dbReference>
<proteinExistence type="predicted"/>
<dbReference type="KEGG" id="fgl:EM308_10170"/>
<dbReference type="EMBL" id="CP017479">
    <property type="protein sequence ID" value="AOW09841.1"/>
    <property type="molecule type" value="Genomic_DNA"/>
</dbReference>
<reference evidence="2 3" key="1">
    <citation type="submission" date="2016-10" db="EMBL/GenBank/DDBJ databases">
        <title>Flavobacterium gilvum sp. nov., isolated from stream water.</title>
        <authorList>
            <person name="Shin S.-K."/>
            <person name="Cho Y.-J."/>
            <person name="Yi H."/>
        </authorList>
    </citation>
    <scope>NUCLEOTIDE SEQUENCE [LARGE SCALE GENOMIC DNA]</scope>
    <source>
        <strain evidence="2 3">EM1308</strain>
    </source>
</reference>
<evidence type="ECO:0000256" key="1">
    <source>
        <dbReference type="SAM" id="SignalP"/>
    </source>
</evidence>
<protein>
    <recommendedName>
        <fullName evidence="4">DUF4251 domain-containing protein</fullName>
    </recommendedName>
</protein>
<dbReference type="Proteomes" id="UP000175968">
    <property type="component" value="Chromosome"/>
</dbReference>
<dbReference type="Pfam" id="PF14059">
    <property type="entry name" value="DUF4251"/>
    <property type="match status" value="1"/>
</dbReference>
<accession>A0AAC9I3W6</accession>
<evidence type="ECO:0008006" key="4">
    <source>
        <dbReference type="Google" id="ProtNLM"/>
    </source>
</evidence>
<sequence>MKTVVLSLFLSFSMLMGFAQEKTKKQIKEEQNLAKQKKMEALIEAKNYEFVADWAYPQGGRSINMTSNPNYFRIKKDSVHSEMPFFGRAYSGVAYSSNGGGLDFKGEMRNYILEKNKKDFTIKTEVKGQSDNYSIILIIYFDGGASLSINSNNRASINYRGNVAEIKTK</sequence>
<dbReference type="AlphaFoldDB" id="A0AAC9I3W6"/>
<name>A0AAC9I3W6_9FLAO</name>
<dbReference type="Gene3D" id="2.40.128.410">
    <property type="match status" value="1"/>
</dbReference>
<feature type="signal peptide" evidence="1">
    <location>
        <begin position="1"/>
        <end position="19"/>
    </location>
</feature>
<organism evidence="2 3">
    <name type="scientific">Flavobacterium gilvum</name>
    <dbReference type="NCBI Taxonomy" id="1492737"/>
    <lineage>
        <taxon>Bacteria</taxon>
        <taxon>Pseudomonadati</taxon>
        <taxon>Bacteroidota</taxon>
        <taxon>Flavobacteriia</taxon>
        <taxon>Flavobacteriales</taxon>
        <taxon>Flavobacteriaceae</taxon>
        <taxon>Flavobacterium</taxon>
    </lineage>
</organism>
<keyword evidence="1" id="KW-0732">Signal</keyword>
<evidence type="ECO:0000313" key="2">
    <source>
        <dbReference type="EMBL" id="AOW09841.1"/>
    </source>
</evidence>
<gene>
    <name evidence="2" type="ORF">EM308_10170</name>
</gene>
<dbReference type="InterPro" id="IPR025347">
    <property type="entry name" value="DUF4251"/>
</dbReference>
<keyword evidence="3" id="KW-1185">Reference proteome</keyword>
<evidence type="ECO:0000313" key="3">
    <source>
        <dbReference type="Proteomes" id="UP000175968"/>
    </source>
</evidence>
<feature type="chain" id="PRO_5042101512" description="DUF4251 domain-containing protein" evidence="1">
    <location>
        <begin position="20"/>
        <end position="169"/>
    </location>
</feature>